<dbReference type="Gene3D" id="3.20.20.220">
    <property type="match status" value="1"/>
</dbReference>
<dbReference type="InterPro" id="IPR029041">
    <property type="entry name" value="FAD-linked_oxidoreductase-like"/>
</dbReference>
<dbReference type="PANTHER" id="PTHR45754">
    <property type="entry name" value="METHYLENETETRAHYDROFOLATE REDUCTASE"/>
    <property type="match status" value="1"/>
</dbReference>
<evidence type="ECO:0000256" key="6">
    <source>
        <dbReference type="ARBA" id="ARBA00022857"/>
    </source>
</evidence>
<evidence type="ECO:0000256" key="3">
    <source>
        <dbReference type="ARBA" id="ARBA00006743"/>
    </source>
</evidence>
<proteinExistence type="inferred from homology"/>
<dbReference type="FunFam" id="3.20.20.220:FF:000002">
    <property type="entry name" value="Methylenetetrahydrofolate reductase"/>
    <property type="match status" value="1"/>
</dbReference>
<dbReference type="UniPathway" id="UPA00193"/>
<feature type="domain" description="MTHFR SAM-binding regulatory" evidence="9">
    <location>
        <begin position="374"/>
        <end position="620"/>
    </location>
</feature>
<evidence type="ECO:0000256" key="8">
    <source>
        <dbReference type="RuleBase" id="RU004254"/>
    </source>
</evidence>
<gene>
    <name evidence="10" type="ORF">CVT25_011320</name>
</gene>
<evidence type="ECO:0000313" key="11">
    <source>
        <dbReference type="Proteomes" id="UP000283269"/>
    </source>
</evidence>
<sequence>MKLADKIQAHNALNPFFTFEFFPPRTDQGFENLMSRISRLSTLNPLAISVTWGAGGSTKDRSLELAGLAQNGDLDTILHLTCTNMEMGLIDQVLKSAKDQGIQNILALRGDPPRGEEEWTASDPRFSRAIDLVSYIRSIPEYSSWFCVGVAGYPDGHVDNPVDEDTEVIRLKEKVDAGADFIITQLFYDIDHFLSWYKKVKEKGITVPVIPGIMPIQTYSSFSRVTKLCGAHVPESVSMALAAINQDDRLIKDYGVNLATETIRRLSYEAGIKGFHFCTLNLEKSVQRVLENLGWAGSLSSVQNKLIVVCPFSEIQFITTHSYFSKDPPSNRPSPEVDSNLIISPSNATNSAMFGLSTLSTSEGEAGQGELNNAATWDDFPNGRFGDFKSPAFGNQDLYGGSGISKNEALALWGNPKSASDLTQIFLDYLHSKIPTTPFSPTTLSPESRMIFSHLENLTRRAWWTVGSQPAVDGANSSDDVVGWGPNSGYVFQKCFVEFFCGATDVEAIERKIEEKGNGWVHYFAGNHKGDWRTNVPDNGRNAVTWGVFPGQEIAQTTIIESESFLSWKDEAFSIWSEWASFYRPGSDERKLLEDVRDNQWLVSVVHHDYKNREALWTFLLDD</sequence>
<dbReference type="InterPro" id="IPR053806">
    <property type="entry name" value="MTHFR_C"/>
</dbReference>
<dbReference type="GO" id="GO:0009086">
    <property type="term" value="P:methionine biosynthetic process"/>
    <property type="evidence" value="ECO:0007669"/>
    <property type="project" value="TreeGrafter"/>
</dbReference>
<dbReference type="OrthoDB" id="16284at2759"/>
<dbReference type="InterPro" id="IPR004621">
    <property type="entry name" value="Fadh2_euk"/>
</dbReference>
<dbReference type="Pfam" id="PF02219">
    <property type="entry name" value="MTHFR"/>
    <property type="match status" value="1"/>
</dbReference>
<organism evidence="10 11">
    <name type="scientific">Psilocybe cyanescens</name>
    <dbReference type="NCBI Taxonomy" id="93625"/>
    <lineage>
        <taxon>Eukaryota</taxon>
        <taxon>Fungi</taxon>
        <taxon>Dikarya</taxon>
        <taxon>Basidiomycota</taxon>
        <taxon>Agaricomycotina</taxon>
        <taxon>Agaricomycetes</taxon>
        <taxon>Agaricomycetidae</taxon>
        <taxon>Agaricales</taxon>
        <taxon>Agaricineae</taxon>
        <taxon>Strophariaceae</taxon>
        <taxon>Psilocybe</taxon>
    </lineage>
</organism>
<dbReference type="SUPFAM" id="SSF51730">
    <property type="entry name" value="FAD-linked oxidoreductase"/>
    <property type="match status" value="1"/>
</dbReference>
<dbReference type="AlphaFoldDB" id="A0A409WGA3"/>
<keyword evidence="7" id="KW-0560">Oxidoreductase</keyword>
<keyword evidence="6" id="KW-0521">NADP</keyword>
<evidence type="ECO:0000313" key="10">
    <source>
        <dbReference type="EMBL" id="PPQ77523.1"/>
    </source>
</evidence>
<evidence type="ECO:0000259" key="9">
    <source>
        <dbReference type="Pfam" id="PF21895"/>
    </source>
</evidence>
<dbReference type="GO" id="GO:0005829">
    <property type="term" value="C:cytosol"/>
    <property type="evidence" value="ECO:0007669"/>
    <property type="project" value="TreeGrafter"/>
</dbReference>
<evidence type="ECO:0000256" key="5">
    <source>
        <dbReference type="ARBA" id="ARBA00022827"/>
    </source>
</evidence>
<keyword evidence="4" id="KW-0285">Flavoprotein</keyword>
<dbReference type="GO" id="GO:0071949">
    <property type="term" value="F:FAD binding"/>
    <property type="evidence" value="ECO:0007669"/>
    <property type="project" value="TreeGrafter"/>
</dbReference>
<dbReference type="FunCoup" id="A0A409WGA3">
    <property type="interactions" value="288"/>
</dbReference>
<dbReference type="CDD" id="cd00537">
    <property type="entry name" value="MTHFR"/>
    <property type="match status" value="1"/>
</dbReference>
<keyword evidence="11" id="KW-1185">Reference proteome</keyword>
<accession>A0A409WGA3</accession>
<dbReference type="EMBL" id="NHYD01003438">
    <property type="protein sequence ID" value="PPQ77523.1"/>
    <property type="molecule type" value="Genomic_DNA"/>
</dbReference>
<evidence type="ECO:0000256" key="4">
    <source>
        <dbReference type="ARBA" id="ARBA00022630"/>
    </source>
</evidence>
<dbReference type="PANTHER" id="PTHR45754:SF1">
    <property type="entry name" value="METHYLENETETRAHYDROFOLATE REDUCTASE 1"/>
    <property type="match status" value="1"/>
</dbReference>
<evidence type="ECO:0000256" key="1">
    <source>
        <dbReference type="ARBA" id="ARBA00001974"/>
    </source>
</evidence>
<keyword evidence="5" id="KW-0274">FAD</keyword>
<comment type="pathway">
    <text evidence="2 8">One-carbon metabolism; tetrahydrofolate interconversion.</text>
</comment>
<dbReference type="Pfam" id="PF21895">
    <property type="entry name" value="MTHFR_C"/>
    <property type="match status" value="1"/>
</dbReference>
<dbReference type="InterPro" id="IPR003171">
    <property type="entry name" value="Mehydrof_redctse-like"/>
</dbReference>
<dbReference type="NCBIfam" id="TIGR00677">
    <property type="entry name" value="fadh2_euk"/>
    <property type="match status" value="1"/>
</dbReference>
<protein>
    <recommendedName>
        <fullName evidence="9">MTHFR SAM-binding regulatory domain-containing protein</fullName>
    </recommendedName>
</protein>
<comment type="cofactor">
    <cofactor evidence="1">
        <name>FAD</name>
        <dbReference type="ChEBI" id="CHEBI:57692"/>
    </cofactor>
</comment>
<dbReference type="Proteomes" id="UP000283269">
    <property type="component" value="Unassembled WGS sequence"/>
</dbReference>
<comment type="caution">
    <text evidence="10">The sequence shown here is derived from an EMBL/GenBank/DDBJ whole genome shotgun (WGS) entry which is preliminary data.</text>
</comment>
<dbReference type="GO" id="GO:0035999">
    <property type="term" value="P:tetrahydrofolate interconversion"/>
    <property type="evidence" value="ECO:0007669"/>
    <property type="project" value="UniProtKB-UniPathway"/>
</dbReference>
<reference evidence="10 11" key="1">
    <citation type="journal article" date="2018" name="Evol. Lett.">
        <title>Horizontal gene cluster transfer increased hallucinogenic mushroom diversity.</title>
        <authorList>
            <person name="Reynolds H.T."/>
            <person name="Vijayakumar V."/>
            <person name="Gluck-Thaler E."/>
            <person name="Korotkin H.B."/>
            <person name="Matheny P.B."/>
            <person name="Slot J.C."/>
        </authorList>
    </citation>
    <scope>NUCLEOTIDE SEQUENCE [LARGE SCALE GENOMIC DNA]</scope>
    <source>
        <strain evidence="10 11">2631</strain>
    </source>
</reference>
<evidence type="ECO:0000256" key="7">
    <source>
        <dbReference type="ARBA" id="ARBA00023002"/>
    </source>
</evidence>
<dbReference type="InParanoid" id="A0A409WGA3"/>
<evidence type="ECO:0000256" key="2">
    <source>
        <dbReference type="ARBA" id="ARBA00004777"/>
    </source>
</evidence>
<comment type="similarity">
    <text evidence="3">Belongs to the methylenetetrahydrofolate reductase family.</text>
</comment>
<name>A0A409WGA3_PSICY</name>
<dbReference type="GO" id="GO:0004489">
    <property type="term" value="F:methylenetetrahydrofolate reductase [NAD(P)H] activity"/>
    <property type="evidence" value="ECO:0007669"/>
    <property type="project" value="InterPro"/>
</dbReference>
<dbReference type="STRING" id="93625.A0A409WGA3"/>